<gene>
    <name evidence="3" type="ORF">GB883_06140</name>
</gene>
<dbReference type="GO" id="GO:0008897">
    <property type="term" value="F:holo-[acyl-carrier-protein] synthase activity"/>
    <property type="evidence" value="ECO:0007669"/>
    <property type="project" value="InterPro"/>
</dbReference>
<dbReference type="InterPro" id="IPR037143">
    <property type="entry name" value="4-PPantetheinyl_Trfase_dom_sf"/>
</dbReference>
<evidence type="ECO:0000256" key="2">
    <source>
        <dbReference type="SAM" id="MobiDB-lite"/>
    </source>
</evidence>
<dbReference type="Gene3D" id="3.90.470.20">
    <property type="entry name" value="4'-phosphopantetheinyl transferase domain"/>
    <property type="match status" value="1"/>
</dbReference>
<keyword evidence="4" id="KW-1185">Reference proteome</keyword>
<keyword evidence="1 3" id="KW-0808">Transferase</keyword>
<dbReference type="InterPro" id="IPR050559">
    <property type="entry name" value="P-Pant_transferase_sf"/>
</dbReference>
<dbReference type="Proteomes" id="UP000451860">
    <property type="component" value="Unassembled WGS sequence"/>
</dbReference>
<dbReference type="GO" id="GO:0005829">
    <property type="term" value="C:cytosol"/>
    <property type="evidence" value="ECO:0007669"/>
    <property type="project" value="TreeGrafter"/>
</dbReference>
<dbReference type="AlphaFoldDB" id="A0A7J5URB1"/>
<dbReference type="PANTHER" id="PTHR12215">
    <property type="entry name" value="PHOSPHOPANTETHEINE TRANSFERASE"/>
    <property type="match status" value="1"/>
</dbReference>
<reference evidence="3 4" key="1">
    <citation type="submission" date="2019-10" db="EMBL/GenBank/DDBJ databases">
        <title>Georgenia wutianyii sp. nov. and Georgenia yuyongxinii sp. nov. isolated from plateau pika (Ochotona curzoniae) in the Qinghai-Tibet plateau of China.</title>
        <authorList>
            <person name="Tian Z."/>
        </authorList>
    </citation>
    <scope>NUCLEOTIDE SEQUENCE [LARGE SCALE GENOMIC DNA]</scope>
    <source>
        <strain evidence="3 4">DSM 21501</strain>
    </source>
</reference>
<dbReference type="SUPFAM" id="SSF56214">
    <property type="entry name" value="4'-phosphopantetheinyl transferase"/>
    <property type="match status" value="1"/>
</dbReference>
<sequence length="212" mass="22283">MAGEVWWSSLVAADRDVVTLLDGTERARVESLERPADRGRSMVGAALLRVAVAAHLGVGPDEVVVDRTCTDCGQPHGVPRIIGPGGPGPWVSVSHSGVLVVVALSPHGPVGVDVQRESDLPDPRGAQDWVRREAELKAQNAARLGRYPATLPAAVEAGAATRELLPPLDGYAAALTTLGEPVTQHVVRHWPRARGSVVRHSPRARGSASPST</sequence>
<feature type="region of interest" description="Disordered" evidence="2">
    <location>
        <begin position="193"/>
        <end position="212"/>
    </location>
</feature>
<proteinExistence type="predicted"/>
<dbReference type="GO" id="GO:0019878">
    <property type="term" value="P:lysine biosynthetic process via aminoadipic acid"/>
    <property type="evidence" value="ECO:0007669"/>
    <property type="project" value="TreeGrafter"/>
</dbReference>
<accession>A0A7J5URB1</accession>
<evidence type="ECO:0000313" key="4">
    <source>
        <dbReference type="Proteomes" id="UP000451860"/>
    </source>
</evidence>
<protein>
    <submittedName>
        <fullName evidence="3">4-phosphopantetheinyl transferase</fullName>
    </submittedName>
</protein>
<evidence type="ECO:0000313" key="3">
    <source>
        <dbReference type="EMBL" id="KAE8764965.1"/>
    </source>
</evidence>
<evidence type="ECO:0000256" key="1">
    <source>
        <dbReference type="ARBA" id="ARBA00022679"/>
    </source>
</evidence>
<name>A0A7J5URB1_9MICO</name>
<organism evidence="3 4">
    <name type="scientific">Georgenia thermotolerans</name>
    <dbReference type="NCBI Taxonomy" id="527326"/>
    <lineage>
        <taxon>Bacteria</taxon>
        <taxon>Bacillati</taxon>
        <taxon>Actinomycetota</taxon>
        <taxon>Actinomycetes</taxon>
        <taxon>Micrococcales</taxon>
        <taxon>Bogoriellaceae</taxon>
        <taxon>Georgenia</taxon>
    </lineage>
</organism>
<dbReference type="EMBL" id="WHJE01000018">
    <property type="protein sequence ID" value="KAE8764965.1"/>
    <property type="molecule type" value="Genomic_DNA"/>
</dbReference>
<dbReference type="GO" id="GO:0000287">
    <property type="term" value="F:magnesium ion binding"/>
    <property type="evidence" value="ECO:0007669"/>
    <property type="project" value="InterPro"/>
</dbReference>
<dbReference type="RefSeq" id="WP_152200852.1">
    <property type="nucleotide sequence ID" value="NZ_VUKF01000005.1"/>
</dbReference>
<dbReference type="OrthoDB" id="190168at2"/>
<comment type="caution">
    <text evidence="3">The sequence shown here is derived from an EMBL/GenBank/DDBJ whole genome shotgun (WGS) entry which is preliminary data.</text>
</comment>
<dbReference type="PANTHER" id="PTHR12215:SF10">
    <property type="entry name" value="L-AMINOADIPATE-SEMIALDEHYDE DEHYDROGENASE-PHOSPHOPANTETHEINYL TRANSFERASE"/>
    <property type="match status" value="1"/>
</dbReference>